<dbReference type="Gene3D" id="3.90.190.10">
    <property type="entry name" value="Protein tyrosine phosphatase superfamily"/>
    <property type="match status" value="1"/>
</dbReference>
<evidence type="ECO:0000259" key="1">
    <source>
        <dbReference type="PROSITE" id="PS50056"/>
    </source>
</evidence>
<reference evidence="2" key="1">
    <citation type="submission" date="2021-01" db="EMBL/GenBank/DDBJ databases">
        <authorList>
            <person name="Corre E."/>
            <person name="Pelletier E."/>
            <person name="Niang G."/>
            <person name="Scheremetjew M."/>
            <person name="Finn R."/>
            <person name="Kale V."/>
            <person name="Holt S."/>
            <person name="Cochrane G."/>
            <person name="Meng A."/>
            <person name="Brown T."/>
            <person name="Cohen L."/>
        </authorList>
    </citation>
    <scope>NUCLEOTIDE SEQUENCE</scope>
    <source>
        <strain evidence="2">CCMP3105</strain>
    </source>
</reference>
<dbReference type="PANTHER" id="PTHR23339">
    <property type="entry name" value="TYROSINE SPECIFIC PROTEIN PHOSPHATASE AND DUAL SPECIFICITY PROTEIN PHOSPHATASE"/>
    <property type="match status" value="1"/>
</dbReference>
<gene>
    <name evidence="2" type="ORF">AMON00008_LOCUS59725</name>
</gene>
<dbReference type="InterPro" id="IPR000387">
    <property type="entry name" value="Tyr_Pase_dom"/>
</dbReference>
<dbReference type="SUPFAM" id="SSF52799">
    <property type="entry name" value="(Phosphotyrosine protein) phosphatases II"/>
    <property type="match status" value="1"/>
</dbReference>
<accession>A0A7S4SZZ7</accession>
<dbReference type="EMBL" id="HBNR01083419">
    <property type="protein sequence ID" value="CAE4660856.1"/>
    <property type="molecule type" value="Transcribed_RNA"/>
</dbReference>
<protein>
    <recommendedName>
        <fullName evidence="1">Tyrosine specific protein phosphatases domain-containing protein</fullName>
    </recommendedName>
</protein>
<dbReference type="InterPro" id="IPR050561">
    <property type="entry name" value="PTP"/>
</dbReference>
<evidence type="ECO:0000313" key="2">
    <source>
        <dbReference type="EMBL" id="CAE4660856.1"/>
    </source>
</evidence>
<dbReference type="InterPro" id="IPR029021">
    <property type="entry name" value="Prot-tyrosine_phosphatase-like"/>
</dbReference>
<dbReference type="AlphaFoldDB" id="A0A7S4SZZ7"/>
<dbReference type="PROSITE" id="PS50056">
    <property type="entry name" value="TYR_PHOSPHATASE_2"/>
    <property type="match status" value="1"/>
</dbReference>
<organism evidence="2">
    <name type="scientific">Alexandrium monilatum</name>
    <dbReference type="NCBI Taxonomy" id="311494"/>
    <lineage>
        <taxon>Eukaryota</taxon>
        <taxon>Sar</taxon>
        <taxon>Alveolata</taxon>
        <taxon>Dinophyceae</taxon>
        <taxon>Gonyaulacales</taxon>
        <taxon>Pyrocystaceae</taxon>
        <taxon>Alexandrium</taxon>
    </lineage>
</organism>
<feature type="domain" description="Tyrosine specific protein phosphatases" evidence="1">
    <location>
        <begin position="161"/>
        <end position="231"/>
    </location>
</feature>
<sequence>MVKDDVEMKAACASYTHQSHRYDCSWIVPGRLMVGADPVTVICDPNPATCNSLLPDGDSTALPSPEDEDDSDLELASVDTVSRDFSGYVSMVSSYPAGYLEDLDYASFLRASGVGLVLRANFDREKGMPAKSYSDDAFEPYGIRHANIRVVDEQGGLPEKKDLARAFEAAKDFWDQDPNRAVFVHCKGGFGRSVIFTCCLAIERFNISGRALLGWVHIARPGAFTTRKQQLFLIDLKGREDVRRAAGLRSDCVESETKATPSCTGCAVQ</sequence>
<name>A0A7S4SZZ7_9DINO</name>
<proteinExistence type="predicted"/>